<evidence type="ECO:0000256" key="1">
    <source>
        <dbReference type="SAM" id="MobiDB-lite"/>
    </source>
</evidence>
<keyword evidence="3" id="KW-1185">Reference proteome</keyword>
<feature type="compositionally biased region" description="Basic and acidic residues" evidence="1">
    <location>
        <begin position="40"/>
        <end position="53"/>
    </location>
</feature>
<feature type="compositionally biased region" description="Basic and acidic residues" evidence="1">
    <location>
        <begin position="279"/>
        <end position="291"/>
    </location>
</feature>
<gene>
    <name evidence="2" type="ORF">R9X50_00395700</name>
</gene>
<evidence type="ECO:0000313" key="2">
    <source>
        <dbReference type="EMBL" id="WPH01122.1"/>
    </source>
</evidence>
<feature type="compositionally biased region" description="Polar residues" evidence="1">
    <location>
        <begin position="204"/>
        <end position="218"/>
    </location>
</feature>
<feature type="compositionally biased region" description="Basic and acidic residues" evidence="1">
    <location>
        <begin position="623"/>
        <end position="658"/>
    </location>
</feature>
<feature type="compositionally biased region" description="Basic residues" evidence="1">
    <location>
        <begin position="78"/>
        <end position="91"/>
    </location>
</feature>
<feature type="compositionally biased region" description="Polar residues" evidence="1">
    <location>
        <begin position="526"/>
        <end position="539"/>
    </location>
</feature>
<proteinExistence type="predicted"/>
<evidence type="ECO:0008006" key="4">
    <source>
        <dbReference type="Google" id="ProtNLM"/>
    </source>
</evidence>
<feature type="compositionally biased region" description="Basic and acidic residues" evidence="1">
    <location>
        <begin position="480"/>
        <end position="495"/>
    </location>
</feature>
<feature type="compositionally biased region" description="Basic and acidic residues" evidence="1">
    <location>
        <begin position="341"/>
        <end position="356"/>
    </location>
</feature>
<feature type="region of interest" description="Disordered" evidence="1">
    <location>
        <begin position="311"/>
        <end position="684"/>
    </location>
</feature>
<accession>A0AAQ3M3H3</accession>
<reference evidence="2 3" key="1">
    <citation type="submission" date="2023-11" db="EMBL/GenBank/DDBJ databases">
        <title>An acidophilic fungus is an integral part of prey digestion in a carnivorous sundew plant.</title>
        <authorList>
            <person name="Tsai I.J."/>
        </authorList>
    </citation>
    <scope>NUCLEOTIDE SEQUENCE [LARGE SCALE GENOMIC DNA]</scope>
    <source>
        <strain evidence="2">169a</strain>
    </source>
</reference>
<dbReference type="Proteomes" id="UP001303373">
    <property type="component" value="Chromosome 5"/>
</dbReference>
<organism evidence="2 3">
    <name type="scientific">Acrodontium crateriforme</name>
    <dbReference type="NCBI Taxonomy" id="150365"/>
    <lineage>
        <taxon>Eukaryota</taxon>
        <taxon>Fungi</taxon>
        <taxon>Dikarya</taxon>
        <taxon>Ascomycota</taxon>
        <taxon>Pezizomycotina</taxon>
        <taxon>Dothideomycetes</taxon>
        <taxon>Dothideomycetidae</taxon>
        <taxon>Mycosphaerellales</taxon>
        <taxon>Teratosphaeriaceae</taxon>
        <taxon>Acrodontium</taxon>
    </lineage>
</organism>
<sequence length="684" mass="72636">MGRVTRAKAAEVAETPHIDEDAVLDANENDVAEAGGAVKQTDEATHSKDERSPLGEITPNSADGVSEVAPQEEEAPKKKSKSKKKKNKGKKNAALGASTTSEVTEQEDAQPEAEPTVNEEEVPTNRDLSEPTDTPAGRATRAQLAKLAETEVSNADTLVTEESHVSSVANDVSAQIDGSIEQDQSEQITPDAPMKSALDASAPTLLSETPQDVSSLQEDTPENHLASNEENVEPTESREIATPARSSTVSRPSYDALEAAAIDAVTPPLSQKTSPMGPEMDRQESGAKEPAEALDEINEALQNVRLQPEMLPAASGESDELDTKENPEPTDAAVTEPVESEQLKEVTNEASSEKPKPKAKKVAPVVRGTKASQARLSMATSEKSNNAPALGRPRMSTALGRSNSVKQSQAPLHTRGLSVSTRAAPDAVLKGKKEAVIPHSKPRPVSISFPTPPPVVRSTKAPTKSSFQLPGEAIAAKLKAQREERAKKEAEEAKRPAFKARPAPSMSKTAPVVRHTNASKFRESALNRNNDSKTSTSRPASVAHKRSSSVFTSSTTRAMAPKSTTGERISARPSTAMATVHKSRGSISVAKAITAPASGQRVPSGKGTEKGKAVFNRAANAREMAEKEKREKEEAAKKARAAAAERGRQLSREWAEKQRQKKLAQKTVEGSSPAPPVVPEVAAT</sequence>
<name>A0AAQ3M3H3_9PEZI</name>
<feature type="region of interest" description="Disordered" evidence="1">
    <location>
        <begin position="1"/>
        <end position="293"/>
    </location>
</feature>
<dbReference type="EMBL" id="CP138584">
    <property type="protein sequence ID" value="WPH01122.1"/>
    <property type="molecule type" value="Genomic_DNA"/>
</dbReference>
<protein>
    <recommendedName>
        <fullName evidence="4">Carboxylesterase family protein</fullName>
    </recommendedName>
</protein>
<feature type="compositionally biased region" description="Polar residues" evidence="1">
    <location>
        <begin position="370"/>
        <end position="387"/>
    </location>
</feature>
<feature type="compositionally biased region" description="Polar residues" evidence="1">
    <location>
        <begin position="562"/>
        <end position="577"/>
    </location>
</feature>
<feature type="compositionally biased region" description="Acidic residues" evidence="1">
    <location>
        <begin position="21"/>
        <end position="31"/>
    </location>
</feature>
<feature type="compositionally biased region" description="Polar residues" evidence="1">
    <location>
        <begin position="399"/>
        <end position="421"/>
    </location>
</feature>
<dbReference type="AlphaFoldDB" id="A0AAQ3M3H3"/>
<feature type="compositionally biased region" description="Basic and acidic residues" evidence="1">
    <location>
        <begin position="8"/>
        <end position="20"/>
    </location>
</feature>
<evidence type="ECO:0000313" key="3">
    <source>
        <dbReference type="Proteomes" id="UP001303373"/>
    </source>
</evidence>
<feature type="compositionally biased region" description="Acidic residues" evidence="1">
    <location>
        <begin position="104"/>
        <end position="122"/>
    </location>
</feature>